<comment type="function">
    <text evidence="5">Participates in chromosomal partition during cell division. May act via the formation of a condensin-like complex containing Smc and ScpA that pull DNA away from mid-cell into both cell halves.</text>
</comment>
<comment type="subunit">
    <text evidence="5">Homodimer. Homodimerization may be required to stabilize the binding of ScpA to the Smc head domains. Component of a cohesin-like complex composed of ScpA, ScpB and the Smc homodimer, in which ScpA and ScpB bind to the head domain of Smc. The presence of the three proteins is required for the association of the complex with DNA.</text>
</comment>
<dbReference type="RefSeq" id="WP_054745131.1">
    <property type="nucleotide sequence ID" value="NZ_AZCV01000001.1"/>
</dbReference>
<protein>
    <recommendedName>
        <fullName evidence="5">Segregation and condensation protein B</fullName>
    </recommendedName>
</protein>
<dbReference type="PATRIC" id="fig|1423722.3.peg.256"/>
<dbReference type="NCBIfam" id="TIGR00281">
    <property type="entry name" value="SMC-Scp complex subunit ScpB"/>
    <property type="match status" value="1"/>
</dbReference>
<evidence type="ECO:0000256" key="1">
    <source>
        <dbReference type="ARBA" id="ARBA00022490"/>
    </source>
</evidence>
<dbReference type="Proteomes" id="UP000050909">
    <property type="component" value="Unassembled WGS sequence"/>
</dbReference>
<dbReference type="Pfam" id="PF04079">
    <property type="entry name" value="SMC_ScpB"/>
    <property type="match status" value="1"/>
</dbReference>
<comment type="subcellular location">
    <subcellularLocation>
        <location evidence="5">Cytoplasm</location>
    </subcellularLocation>
    <text evidence="5">Associated with two foci at the outer edges of the nucleoid region in young cells, and at four foci within both cell halves in older cells.</text>
</comment>
<name>A0A0R1GWR6_9LACO</name>
<comment type="similarity">
    <text evidence="5">Belongs to the ScpB family.</text>
</comment>
<evidence type="ECO:0000313" key="7">
    <source>
        <dbReference type="Proteomes" id="UP000050909"/>
    </source>
</evidence>
<gene>
    <name evidence="5" type="primary">scpB</name>
    <name evidence="6" type="ORF">FC62_GL000252</name>
</gene>
<reference evidence="6 7" key="1">
    <citation type="journal article" date="2015" name="Genome Announc.">
        <title>Expanding the biotechnology potential of lactobacilli through comparative genomics of 213 strains and associated genera.</title>
        <authorList>
            <person name="Sun Z."/>
            <person name="Harris H.M."/>
            <person name="McCann A."/>
            <person name="Guo C."/>
            <person name="Argimon S."/>
            <person name="Zhang W."/>
            <person name="Yang X."/>
            <person name="Jeffery I.B."/>
            <person name="Cooney J.C."/>
            <person name="Kagawa T.F."/>
            <person name="Liu W."/>
            <person name="Song Y."/>
            <person name="Salvetti E."/>
            <person name="Wrobel A."/>
            <person name="Rasinkangas P."/>
            <person name="Parkhill J."/>
            <person name="Rea M.C."/>
            <person name="O'Sullivan O."/>
            <person name="Ritari J."/>
            <person name="Douillard F.P."/>
            <person name="Paul Ross R."/>
            <person name="Yang R."/>
            <person name="Briner A.E."/>
            <person name="Felis G.E."/>
            <person name="de Vos W.M."/>
            <person name="Barrangou R."/>
            <person name="Klaenhammer T.R."/>
            <person name="Caufield P.W."/>
            <person name="Cui Y."/>
            <person name="Zhang H."/>
            <person name="O'Toole P.W."/>
        </authorList>
    </citation>
    <scope>NUCLEOTIDE SEQUENCE [LARGE SCALE GENOMIC DNA]</scope>
    <source>
        <strain evidence="6 7">DSM 20534</strain>
    </source>
</reference>
<keyword evidence="2 5" id="KW-0132">Cell division</keyword>
<proteinExistence type="inferred from homology"/>
<evidence type="ECO:0000256" key="2">
    <source>
        <dbReference type="ARBA" id="ARBA00022618"/>
    </source>
</evidence>
<dbReference type="PIRSF" id="PIRSF019345">
    <property type="entry name" value="ScpB"/>
    <property type="match status" value="1"/>
</dbReference>
<evidence type="ECO:0000313" key="6">
    <source>
        <dbReference type="EMBL" id="KRK38565.1"/>
    </source>
</evidence>
<dbReference type="AlphaFoldDB" id="A0A0R1GWR6"/>
<keyword evidence="3 5" id="KW-0159">Chromosome partition</keyword>
<keyword evidence="1 5" id="KW-0963">Cytoplasm</keyword>
<dbReference type="GO" id="GO:0006260">
    <property type="term" value="P:DNA replication"/>
    <property type="evidence" value="ECO:0007669"/>
    <property type="project" value="UniProtKB-UniRule"/>
</dbReference>
<dbReference type="PANTHER" id="PTHR34298">
    <property type="entry name" value="SEGREGATION AND CONDENSATION PROTEIN B"/>
    <property type="match status" value="1"/>
</dbReference>
<sequence length="195" mass="21821">MSKETELEALLFVSGDEGLTQAVISEVLGIAQPAVRQLIEHLENRLDNDDNSALQIIKINNTYKMTTKSSVSEVVENYFQKDQSNSLSQAALEILAIVAYRQPITRVEIDDVRGVSSSGALQTLIGRGLVTVDGKKDVVGHPNLYVTTSYFLQYFGYESLQELPILENFDDDFDEKGQVDLFQRNEVESPIEDEE</sequence>
<dbReference type="PANTHER" id="PTHR34298:SF2">
    <property type="entry name" value="SEGREGATION AND CONDENSATION PROTEIN B"/>
    <property type="match status" value="1"/>
</dbReference>
<dbReference type="GO" id="GO:0005737">
    <property type="term" value="C:cytoplasm"/>
    <property type="evidence" value="ECO:0007669"/>
    <property type="project" value="UniProtKB-SubCell"/>
</dbReference>
<dbReference type="GO" id="GO:0051301">
    <property type="term" value="P:cell division"/>
    <property type="evidence" value="ECO:0007669"/>
    <property type="project" value="UniProtKB-KW"/>
</dbReference>
<dbReference type="SUPFAM" id="SSF46785">
    <property type="entry name" value="Winged helix' DNA-binding domain"/>
    <property type="match status" value="2"/>
</dbReference>
<keyword evidence="4 5" id="KW-0131">Cell cycle</keyword>
<dbReference type="InterPro" id="IPR036390">
    <property type="entry name" value="WH_DNA-bd_sf"/>
</dbReference>
<evidence type="ECO:0000256" key="4">
    <source>
        <dbReference type="ARBA" id="ARBA00023306"/>
    </source>
</evidence>
<dbReference type="InterPro" id="IPR005234">
    <property type="entry name" value="ScpB_csome_segregation"/>
</dbReference>
<dbReference type="Gene3D" id="1.10.10.10">
    <property type="entry name" value="Winged helix-like DNA-binding domain superfamily/Winged helix DNA-binding domain"/>
    <property type="match status" value="2"/>
</dbReference>
<organism evidence="6 7">
    <name type="scientific">Amylolactobacillus amylotrophicus DSM 20534</name>
    <dbReference type="NCBI Taxonomy" id="1423722"/>
    <lineage>
        <taxon>Bacteria</taxon>
        <taxon>Bacillati</taxon>
        <taxon>Bacillota</taxon>
        <taxon>Bacilli</taxon>
        <taxon>Lactobacillales</taxon>
        <taxon>Lactobacillaceae</taxon>
        <taxon>Amylolactobacillus</taxon>
    </lineage>
</organism>
<dbReference type="HAMAP" id="MF_01804">
    <property type="entry name" value="ScpB"/>
    <property type="match status" value="1"/>
</dbReference>
<dbReference type="EMBL" id="AZCV01000001">
    <property type="protein sequence ID" value="KRK38565.1"/>
    <property type="molecule type" value="Genomic_DNA"/>
</dbReference>
<keyword evidence="7" id="KW-1185">Reference proteome</keyword>
<evidence type="ECO:0000256" key="3">
    <source>
        <dbReference type="ARBA" id="ARBA00022829"/>
    </source>
</evidence>
<evidence type="ECO:0000256" key="5">
    <source>
        <dbReference type="HAMAP-Rule" id="MF_01804"/>
    </source>
</evidence>
<comment type="caution">
    <text evidence="6">The sequence shown here is derived from an EMBL/GenBank/DDBJ whole genome shotgun (WGS) entry which is preliminary data.</text>
</comment>
<dbReference type="GO" id="GO:0051304">
    <property type="term" value="P:chromosome separation"/>
    <property type="evidence" value="ECO:0007669"/>
    <property type="project" value="InterPro"/>
</dbReference>
<dbReference type="InterPro" id="IPR036388">
    <property type="entry name" value="WH-like_DNA-bd_sf"/>
</dbReference>
<accession>A0A0R1GWR6</accession>